<feature type="transmembrane region" description="Helical" evidence="5">
    <location>
        <begin position="174"/>
        <end position="193"/>
    </location>
</feature>
<sequence>MTLTPTRPDRADSRLLAPAYAATTIGTFSLIAFVAFEAMAVTTVMPSVAAELDGVALYALSFAAPLASGVVGMVAAGLWSDRRGPALPLVVALALFSLGLLVCGTAPSMEVLVAGRVLQGLGGGALTVGLYVVVGLVFPARLQPAVFASFAAAWVLPALFGPGLAAVVADAFGWRWVFLGTVALVVVAGLLIAPALRSLRERHAADAIAADGADATTATDGAGPSQLNRLVWAVVGAGAVLALELLGSSTGAAALLAALAFVLVVLALRRLLPPGTLVGRRGLPAVIGTRGLMSAGFFCVEAYIVFVLQERWGLTPGHAGLALTFVGITWAAASQTQARLGARVSHATAMRLGTALVVLGSVGVVVVVWTHAHPALAAAAYVLGGAGMGFGYPRTSVAMLDASTDRDRGANSSALTIADSLGAALALSVSGVVFAAAPRVGLDPFLSVLVLAVAIGALGTVTAARTRVVS</sequence>
<feature type="domain" description="Major facilitator superfamily (MFS) profile" evidence="6">
    <location>
        <begin position="15"/>
        <end position="467"/>
    </location>
</feature>
<protein>
    <submittedName>
        <fullName evidence="7">MFS transporter</fullName>
    </submittedName>
</protein>
<gene>
    <name evidence="7" type="ORF">H5V45_10000</name>
</gene>
<accession>A0A7X0RG26</accession>
<reference evidence="7 8" key="1">
    <citation type="submission" date="2020-08" db="EMBL/GenBank/DDBJ databases">
        <authorList>
            <person name="Seo M.-J."/>
        </authorList>
    </citation>
    <scope>NUCLEOTIDE SEQUENCE [LARGE SCALE GENOMIC DNA]</scope>
    <source>
        <strain evidence="7 8">KIGAM211</strain>
    </source>
</reference>
<dbReference type="Gene3D" id="1.20.1250.20">
    <property type="entry name" value="MFS general substrate transporter like domains"/>
    <property type="match status" value="2"/>
</dbReference>
<evidence type="ECO:0000256" key="2">
    <source>
        <dbReference type="ARBA" id="ARBA00022692"/>
    </source>
</evidence>
<dbReference type="PANTHER" id="PTHR23501:SF154">
    <property type="entry name" value="MULTIDRUG-EFFLUX TRANSPORTER RV1634-RELATED"/>
    <property type="match status" value="1"/>
</dbReference>
<evidence type="ECO:0000256" key="4">
    <source>
        <dbReference type="ARBA" id="ARBA00023136"/>
    </source>
</evidence>
<keyword evidence="4 5" id="KW-0472">Membrane</keyword>
<dbReference type="GO" id="GO:0022857">
    <property type="term" value="F:transmembrane transporter activity"/>
    <property type="evidence" value="ECO:0007669"/>
    <property type="project" value="InterPro"/>
</dbReference>
<evidence type="ECO:0000256" key="5">
    <source>
        <dbReference type="SAM" id="Phobius"/>
    </source>
</evidence>
<organism evidence="7 8">
    <name type="scientific">Nocardioides luti</name>
    <dbReference type="NCBI Taxonomy" id="2761101"/>
    <lineage>
        <taxon>Bacteria</taxon>
        <taxon>Bacillati</taxon>
        <taxon>Actinomycetota</taxon>
        <taxon>Actinomycetes</taxon>
        <taxon>Propionibacteriales</taxon>
        <taxon>Nocardioidaceae</taxon>
        <taxon>Nocardioides</taxon>
    </lineage>
</organism>
<feature type="transmembrane region" description="Helical" evidence="5">
    <location>
        <begin position="119"/>
        <end position="138"/>
    </location>
</feature>
<keyword evidence="8" id="KW-1185">Reference proteome</keyword>
<dbReference type="PROSITE" id="PS50850">
    <property type="entry name" value="MFS"/>
    <property type="match status" value="1"/>
</dbReference>
<feature type="transmembrane region" description="Helical" evidence="5">
    <location>
        <begin position="230"/>
        <end position="247"/>
    </location>
</feature>
<feature type="transmembrane region" description="Helical" evidence="5">
    <location>
        <begin position="375"/>
        <end position="393"/>
    </location>
</feature>
<evidence type="ECO:0000256" key="1">
    <source>
        <dbReference type="ARBA" id="ARBA00004651"/>
    </source>
</evidence>
<feature type="transmembrane region" description="Helical" evidence="5">
    <location>
        <begin position="444"/>
        <end position="464"/>
    </location>
</feature>
<feature type="transmembrane region" description="Helical" evidence="5">
    <location>
        <begin position="352"/>
        <end position="369"/>
    </location>
</feature>
<feature type="transmembrane region" description="Helical" evidence="5">
    <location>
        <begin position="414"/>
        <end position="438"/>
    </location>
</feature>
<comment type="subcellular location">
    <subcellularLocation>
        <location evidence="1">Cell membrane</location>
        <topology evidence="1">Multi-pass membrane protein</topology>
    </subcellularLocation>
</comment>
<dbReference type="AlphaFoldDB" id="A0A7X0RG26"/>
<proteinExistence type="predicted"/>
<feature type="transmembrane region" description="Helical" evidence="5">
    <location>
        <begin position="86"/>
        <end position="107"/>
    </location>
</feature>
<feature type="transmembrane region" description="Helical" evidence="5">
    <location>
        <begin position="253"/>
        <end position="272"/>
    </location>
</feature>
<evidence type="ECO:0000313" key="7">
    <source>
        <dbReference type="EMBL" id="MBB6627654.1"/>
    </source>
</evidence>
<dbReference type="InterPro" id="IPR036259">
    <property type="entry name" value="MFS_trans_sf"/>
</dbReference>
<feature type="transmembrane region" description="Helical" evidence="5">
    <location>
        <begin position="312"/>
        <end position="332"/>
    </location>
</feature>
<dbReference type="SUPFAM" id="SSF103473">
    <property type="entry name" value="MFS general substrate transporter"/>
    <property type="match status" value="1"/>
</dbReference>
<dbReference type="RefSeq" id="WP_185252793.1">
    <property type="nucleotide sequence ID" value="NZ_JACKXE010000001.1"/>
</dbReference>
<dbReference type="GO" id="GO:0005886">
    <property type="term" value="C:plasma membrane"/>
    <property type="evidence" value="ECO:0007669"/>
    <property type="project" value="UniProtKB-SubCell"/>
</dbReference>
<feature type="transmembrane region" description="Helical" evidence="5">
    <location>
        <begin position="15"/>
        <end position="36"/>
    </location>
</feature>
<dbReference type="InterPro" id="IPR011701">
    <property type="entry name" value="MFS"/>
</dbReference>
<keyword evidence="3 5" id="KW-1133">Transmembrane helix</keyword>
<feature type="transmembrane region" description="Helical" evidence="5">
    <location>
        <begin position="56"/>
        <end position="79"/>
    </location>
</feature>
<keyword evidence="2 5" id="KW-0812">Transmembrane</keyword>
<dbReference type="PANTHER" id="PTHR23501">
    <property type="entry name" value="MAJOR FACILITATOR SUPERFAMILY"/>
    <property type="match status" value="1"/>
</dbReference>
<dbReference type="Pfam" id="PF07690">
    <property type="entry name" value="MFS_1"/>
    <property type="match status" value="1"/>
</dbReference>
<feature type="transmembrane region" description="Helical" evidence="5">
    <location>
        <begin position="284"/>
        <end position="306"/>
    </location>
</feature>
<evidence type="ECO:0000313" key="8">
    <source>
        <dbReference type="Proteomes" id="UP000523955"/>
    </source>
</evidence>
<dbReference type="EMBL" id="JACKXE010000001">
    <property type="protein sequence ID" value="MBB6627654.1"/>
    <property type="molecule type" value="Genomic_DNA"/>
</dbReference>
<dbReference type="Proteomes" id="UP000523955">
    <property type="component" value="Unassembled WGS sequence"/>
</dbReference>
<dbReference type="InterPro" id="IPR020846">
    <property type="entry name" value="MFS_dom"/>
</dbReference>
<evidence type="ECO:0000256" key="3">
    <source>
        <dbReference type="ARBA" id="ARBA00022989"/>
    </source>
</evidence>
<feature type="transmembrane region" description="Helical" evidence="5">
    <location>
        <begin position="145"/>
        <end position="168"/>
    </location>
</feature>
<comment type="caution">
    <text evidence="7">The sequence shown here is derived from an EMBL/GenBank/DDBJ whole genome shotgun (WGS) entry which is preliminary data.</text>
</comment>
<name>A0A7X0RG26_9ACTN</name>
<evidence type="ECO:0000259" key="6">
    <source>
        <dbReference type="PROSITE" id="PS50850"/>
    </source>
</evidence>